<dbReference type="Pfam" id="PF20329">
    <property type="entry name" value="DUF6624"/>
    <property type="match status" value="1"/>
</dbReference>
<keyword evidence="2" id="KW-1185">Reference proteome</keyword>
<comment type="caution">
    <text evidence="1">The sequence shown here is derived from an EMBL/GenBank/DDBJ whole genome shotgun (WGS) entry which is preliminary data.</text>
</comment>
<dbReference type="Proteomes" id="UP000292262">
    <property type="component" value="Unassembled WGS sequence"/>
</dbReference>
<evidence type="ECO:0000313" key="1">
    <source>
        <dbReference type="EMBL" id="RZS93237.1"/>
    </source>
</evidence>
<gene>
    <name evidence="1" type="ORF">EV197_1812</name>
</gene>
<evidence type="ECO:0008006" key="3">
    <source>
        <dbReference type="Google" id="ProtNLM"/>
    </source>
</evidence>
<dbReference type="EMBL" id="SGXE01000002">
    <property type="protein sequence ID" value="RZS93237.1"/>
    <property type="molecule type" value="Genomic_DNA"/>
</dbReference>
<dbReference type="PROSITE" id="PS51257">
    <property type="entry name" value="PROKAR_LIPOPROTEIN"/>
    <property type="match status" value="1"/>
</dbReference>
<protein>
    <recommendedName>
        <fullName evidence="3">Lipoprotein</fullName>
    </recommendedName>
</protein>
<name>A0A4Q7P109_9FLAO</name>
<dbReference type="InterPro" id="IPR046732">
    <property type="entry name" value="DUF6624"/>
</dbReference>
<dbReference type="AlphaFoldDB" id="A0A4Q7P109"/>
<dbReference type="OrthoDB" id="1164858at2"/>
<accession>A0A4Q7P109</accession>
<evidence type="ECO:0000313" key="2">
    <source>
        <dbReference type="Proteomes" id="UP000292262"/>
    </source>
</evidence>
<sequence>MKKIIIVLSLITLLSACKDKKYQPKGLTKLTKEQLLEKATNKEYPDVTKVTYKTEMGVIIPLDSLRKNYDPDEWAADYYVDETNVIKELVLRKANEEDKAIRKKIQEAYNKQEPITVVDVDCDQLPQLLQKIYESDQGMRSGEQQLDQDVDRQNLVMVISIIEKCGMPTLAQVNQLQMTAIWLVFQHADNANRKKYLPLLEKAAANGDLQATNIAMMKDRILMMDGEPQLYGTQVTQKKGEFVLYDLANPETVNKRRAAIGFGPLEAYLQRWDIEFTVAQEE</sequence>
<organism evidence="1 2">
    <name type="scientific">Aquimarina brevivitae</name>
    <dbReference type="NCBI Taxonomy" id="323412"/>
    <lineage>
        <taxon>Bacteria</taxon>
        <taxon>Pseudomonadati</taxon>
        <taxon>Bacteroidota</taxon>
        <taxon>Flavobacteriia</taxon>
        <taxon>Flavobacteriales</taxon>
        <taxon>Flavobacteriaceae</taxon>
        <taxon>Aquimarina</taxon>
    </lineage>
</organism>
<reference evidence="1 2" key="1">
    <citation type="submission" date="2019-02" db="EMBL/GenBank/DDBJ databases">
        <title>Genomic Encyclopedia of Type Strains, Phase IV (KMG-IV): sequencing the most valuable type-strain genomes for metagenomic binning, comparative biology and taxonomic classification.</title>
        <authorList>
            <person name="Goeker M."/>
        </authorList>
    </citation>
    <scope>NUCLEOTIDE SEQUENCE [LARGE SCALE GENOMIC DNA]</scope>
    <source>
        <strain evidence="1 2">DSM 17196</strain>
    </source>
</reference>
<proteinExistence type="predicted"/>
<dbReference type="RefSeq" id="WP_130286378.1">
    <property type="nucleotide sequence ID" value="NZ_SGXE01000002.1"/>
</dbReference>